<protein>
    <submittedName>
        <fullName evidence="4">Ankyrin repeat-containing protein YAR1, putative</fullName>
    </submittedName>
</protein>
<keyword evidence="1" id="KW-0677">Repeat</keyword>
<dbReference type="EMBL" id="GG685006">
    <property type="protein sequence ID" value="EER00494.1"/>
    <property type="molecule type" value="Genomic_DNA"/>
</dbReference>
<feature type="repeat" description="ANK" evidence="3">
    <location>
        <begin position="84"/>
        <end position="116"/>
    </location>
</feature>
<evidence type="ECO:0000256" key="2">
    <source>
        <dbReference type="ARBA" id="ARBA00023043"/>
    </source>
</evidence>
<evidence type="ECO:0000313" key="5">
    <source>
        <dbReference type="Proteomes" id="UP000007800"/>
    </source>
</evidence>
<dbReference type="SUPFAM" id="SSF48403">
    <property type="entry name" value="Ankyrin repeat"/>
    <property type="match status" value="1"/>
</dbReference>
<dbReference type="AlphaFoldDB" id="C5LS22"/>
<organism evidence="5">
    <name type="scientific">Perkinsus marinus (strain ATCC 50983 / TXsc)</name>
    <dbReference type="NCBI Taxonomy" id="423536"/>
    <lineage>
        <taxon>Eukaryota</taxon>
        <taxon>Sar</taxon>
        <taxon>Alveolata</taxon>
        <taxon>Perkinsozoa</taxon>
        <taxon>Perkinsea</taxon>
        <taxon>Perkinsida</taxon>
        <taxon>Perkinsidae</taxon>
        <taxon>Perkinsus</taxon>
    </lineage>
</organism>
<dbReference type="RefSeq" id="XP_002767776.1">
    <property type="nucleotide sequence ID" value="XM_002767730.1"/>
</dbReference>
<dbReference type="GO" id="GO:0004842">
    <property type="term" value="F:ubiquitin-protein transferase activity"/>
    <property type="evidence" value="ECO:0007669"/>
    <property type="project" value="TreeGrafter"/>
</dbReference>
<keyword evidence="5" id="KW-1185">Reference proteome</keyword>
<name>C5LS22_PERM5</name>
<dbReference type="Pfam" id="PF12796">
    <property type="entry name" value="Ank_2"/>
    <property type="match status" value="1"/>
</dbReference>
<evidence type="ECO:0000256" key="1">
    <source>
        <dbReference type="ARBA" id="ARBA00022737"/>
    </source>
</evidence>
<dbReference type="InterPro" id="IPR002110">
    <property type="entry name" value="Ankyrin_rpt"/>
</dbReference>
<dbReference type="Gene3D" id="1.25.40.20">
    <property type="entry name" value="Ankyrin repeat-containing domain"/>
    <property type="match status" value="1"/>
</dbReference>
<dbReference type="OrthoDB" id="430364at2759"/>
<gene>
    <name evidence="4" type="ORF">Pmar_PMAR018377</name>
</gene>
<dbReference type="SMART" id="SM00248">
    <property type="entry name" value="ANK"/>
    <property type="match status" value="2"/>
</dbReference>
<proteinExistence type="predicted"/>
<accession>C5LS22</accession>
<dbReference type="Proteomes" id="UP000007800">
    <property type="component" value="Unassembled WGS sequence"/>
</dbReference>
<dbReference type="GO" id="GO:0085020">
    <property type="term" value="P:protein K6-linked ubiquitination"/>
    <property type="evidence" value="ECO:0007669"/>
    <property type="project" value="TreeGrafter"/>
</dbReference>
<evidence type="ECO:0000256" key="3">
    <source>
        <dbReference type="PROSITE-ProRule" id="PRU00023"/>
    </source>
</evidence>
<evidence type="ECO:0000313" key="4">
    <source>
        <dbReference type="EMBL" id="EER00494.1"/>
    </source>
</evidence>
<reference evidence="4 5" key="1">
    <citation type="submission" date="2008-07" db="EMBL/GenBank/DDBJ databases">
        <authorList>
            <person name="El-Sayed N."/>
            <person name="Caler E."/>
            <person name="Inman J."/>
            <person name="Amedeo P."/>
            <person name="Hass B."/>
            <person name="Wortman J."/>
        </authorList>
    </citation>
    <scope>NUCLEOTIDE SEQUENCE [LARGE SCALE GENOMIC DNA]</scope>
    <source>
        <strain evidence="5">ATCC 50983 / TXsc</strain>
    </source>
</reference>
<dbReference type="InterPro" id="IPR036770">
    <property type="entry name" value="Ankyrin_rpt-contain_sf"/>
</dbReference>
<dbReference type="PANTHER" id="PTHR24171">
    <property type="entry name" value="ANKYRIN REPEAT DOMAIN-CONTAINING PROTEIN 39-RELATED"/>
    <property type="match status" value="1"/>
</dbReference>
<dbReference type="InParanoid" id="C5LS22"/>
<sequence>MPAPALGNSDEFDSFLKAARYGDLDNVREHLRAHPELLWESDAFTKSTGILLASANGHTEVVKVLLKEAGEAKKKTVANQANSQGNTPLHWAALNGHLDVCKLLVDAGADATTVNKAKHTPYDEALSRHFKEVCIYLAKFAAPEADSPSS</sequence>
<dbReference type="GeneID" id="9043568"/>
<dbReference type="PANTHER" id="PTHR24171:SF8">
    <property type="entry name" value="BRCA1-ASSOCIATED RING DOMAIN PROTEIN 1"/>
    <property type="match status" value="1"/>
</dbReference>
<dbReference type="PROSITE" id="PS50088">
    <property type="entry name" value="ANK_REPEAT"/>
    <property type="match status" value="1"/>
</dbReference>
<keyword evidence="2 3" id="KW-0040">ANK repeat</keyword>
<dbReference type="PROSITE" id="PS50297">
    <property type="entry name" value="ANK_REP_REGION"/>
    <property type="match status" value="1"/>
</dbReference>